<feature type="domain" description="LisH" evidence="3">
    <location>
        <begin position="443"/>
        <end position="545"/>
    </location>
</feature>
<feature type="compositionally biased region" description="Low complexity" evidence="1">
    <location>
        <begin position="152"/>
        <end position="175"/>
    </location>
</feature>
<evidence type="ECO:0000256" key="2">
    <source>
        <dbReference type="SAM" id="Phobius"/>
    </source>
</evidence>
<feature type="transmembrane region" description="Helical" evidence="2">
    <location>
        <begin position="77"/>
        <end position="96"/>
    </location>
</feature>
<reference evidence="5" key="1">
    <citation type="submission" date="2024-02" db="UniProtKB">
        <authorList>
            <consortium name="WormBaseParasite"/>
        </authorList>
    </citation>
    <scope>IDENTIFICATION</scope>
</reference>
<dbReference type="GO" id="GO:0005814">
    <property type="term" value="C:centriole"/>
    <property type="evidence" value="ECO:0007669"/>
    <property type="project" value="TreeGrafter"/>
</dbReference>
<protein>
    <recommendedName>
        <fullName evidence="3">LisH domain-containing protein</fullName>
    </recommendedName>
</protein>
<dbReference type="InterPro" id="IPR048959">
    <property type="entry name" value="ARMC9_ARM_dom"/>
</dbReference>
<keyword evidence="4" id="KW-1185">Reference proteome</keyword>
<evidence type="ECO:0000259" key="3">
    <source>
        <dbReference type="Pfam" id="PF21050"/>
    </source>
</evidence>
<dbReference type="SUPFAM" id="SSF48371">
    <property type="entry name" value="ARM repeat"/>
    <property type="match status" value="1"/>
</dbReference>
<evidence type="ECO:0000313" key="4">
    <source>
        <dbReference type="Proteomes" id="UP000035681"/>
    </source>
</evidence>
<dbReference type="PANTHER" id="PTHR14881">
    <property type="entry name" value="LISH DOMAIN-CONTAINING PROTEIN ARMC9"/>
    <property type="match status" value="1"/>
</dbReference>
<feature type="compositionally biased region" description="Low complexity" evidence="1">
    <location>
        <begin position="108"/>
        <end position="118"/>
    </location>
</feature>
<dbReference type="WBParaSite" id="TCONS_00016095.p1">
    <property type="protein sequence ID" value="TCONS_00016095.p1"/>
    <property type="gene ID" value="XLOC_010733"/>
</dbReference>
<feature type="compositionally biased region" description="Acidic residues" evidence="1">
    <location>
        <begin position="187"/>
        <end position="199"/>
    </location>
</feature>
<keyword evidence="2" id="KW-0812">Transmembrane</keyword>
<dbReference type="InterPro" id="IPR016024">
    <property type="entry name" value="ARM-type_fold"/>
</dbReference>
<proteinExistence type="predicted"/>
<dbReference type="GO" id="GO:0097542">
    <property type="term" value="C:ciliary tip"/>
    <property type="evidence" value="ECO:0007669"/>
    <property type="project" value="TreeGrafter"/>
</dbReference>
<dbReference type="GO" id="GO:0060271">
    <property type="term" value="P:cilium assembly"/>
    <property type="evidence" value="ECO:0007669"/>
    <property type="project" value="InterPro"/>
</dbReference>
<dbReference type="AlphaFoldDB" id="A0AAF5DR74"/>
<organism evidence="4 5">
    <name type="scientific">Strongyloides stercoralis</name>
    <name type="common">Threadworm</name>
    <dbReference type="NCBI Taxonomy" id="6248"/>
    <lineage>
        <taxon>Eukaryota</taxon>
        <taxon>Metazoa</taxon>
        <taxon>Ecdysozoa</taxon>
        <taxon>Nematoda</taxon>
        <taxon>Chromadorea</taxon>
        <taxon>Rhabditida</taxon>
        <taxon>Tylenchina</taxon>
        <taxon>Panagrolaimomorpha</taxon>
        <taxon>Strongyloidoidea</taxon>
        <taxon>Strongyloididae</taxon>
        <taxon>Strongyloides</taxon>
    </lineage>
</organism>
<name>A0AAF5DR74_STRER</name>
<feature type="compositionally biased region" description="Basic and acidic residues" evidence="1">
    <location>
        <begin position="176"/>
        <end position="186"/>
    </location>
</feature>
<keyword evidence="2" id="KW-1133">Transmembrane helix</keyword>
<dbReference type="PANTHER" id="PTHR14881:SF4">
    <property type="entry name" value="LISH DOMAIN-CONTAINING PROTEIN ARMC9"/>
    <property type="match status" value="1"/>
</dbReference>
<accession>A0AAF5DR74</accession>
<feature type="compositionally biased region" description="Basic and acidic residues" evidence="1">
    <location>
        <begin position="125"/>
        <end position="151"/>
    </location>
</feature>
<dbReference type="InterPro" id="IPR040369">
    <property type="entry name" value="ARMC9"/>
</dbReference>
<evidence type="ECO:0000313" key="5">
    <source>
        <dbReference type="WBParaSite" id="TCONS_00016095.p1"/>
    </source>
</evidence>
<dbReference type="GO" id="GO:0036064">
    <property type="term" value="C:ciliary basal body"/>
    <property type="evidence" value="ECO:0007669"/>
    <property type="project" value="InterPro"/>
</dbReference>
<dbReference type="Pfam" id="PF21050">
    <property type="entry name" value="ARMC9_ARM"/>
    <property type="match status" value="1"/>
</dbReference>
<dbReference type="Proteomes" id="UP000035681">
    <property type="component" value="Unplaced"/>
</dbReference>
<feature type="region of interest" description="Disordered" evidence="1">
    <location>
        <begin position="108"/>
        <end position="203"/>
    </location>
</feature>
<keyword evidence="2" id="KW-0472">Membrane</keyword>
<evidence type="ECO:0000256" key="1">
    <source>
        <dbReference type="SAM" id="MobiDB-lite"/>
    </source>
</evidence>
<sequence>YANNKNIIAIMEFEYIYKEIDELLQINLKINKTFLNKTKKNLLINIIFFKKLINNKSKCYKKFEILMALLKPNFENFIFFCYLSKFTIFLYILLLLRKDKSIIKNNNSYYKSNQNDSNNSDEESNEKQKNYNNKSGDESQKEENKYEKNNEQKSNGNNERNNNNNNNNNNPNRNNKNNDDGNKSEDSDNDEENDDDEITESSLNDNNKRKKVFYESSKIFKPNMIVKGVGSFNHLKNIKSYNDNKMVLYNIERNTTKKAEKDNFKRTESLENINIKDKKILEHTLNLNKLVLKPIIKRLNYTKIINTLLKNLNSRNTALLLQALRQQITRKESKEASIEVIKVFAFKDILNLRNANNSIVYNILLHHTSQNDIIKEEFARFLNAIASFKVGRTFLINFSYGKNFIYPSVVALKNKRLDEITSSHILAAIQKVSIKQVVQKELLQQNILDWLVKIITEECVSPTFFDFGIGLILNLVLNPFVQSHIFRITHNLVVMLSIILQKNNFKNKNIIYGILYVVLELRKVRVKAKELKIDEILYKHLTTSTTFEEKYIIAFLLCCLYEEYDYGNKKVYTLSENDDNWDDYIEAEIESTDRLRPGALECFGEKLLVEKYQIKNDQKDIFCQTLTEINKKLFHNNNNTLKNTPRINENKNLSISLSDTLNIQNFSTTSKNTIKIMSASNKQQKKNYLRTSHSLSRLTAKVNNLTKPPNSTTSYKTFILENDKRKPLLLPCGLKSAIIENSKLIRDKLISLNIPLESDDTKNSIEKKTNISNKVEIKKFFVIPKKVNIEKSFNLEKKKNIKNFSNYKKNNEYNKNDSFKKNKFNNSLQIETLDIPTSASSLIDISCEDFDVDYDSVFLSRPKVLRTPDKVNLNKIENNYFSNNFY</sequence>